<organism evidence="2 3">
    <name type="scientific">Pleurodeles waltl</name>
    <name type="common">Iberian ribbed newt</name>
    <dbReference type="NCBI Taxonomy" id="8319"/>
    <lineage>
        <taxon>Eukaryota</taxon>
        <taxon>Metazoa</taxon>
        <taxon>Chordata</taxon>
        <taxon>Craniata</taxon>
        <taxon>Vertebrata</taxon>
        <taxon>Euteleostomi</taxon>
        <taxon>Amphibia</taxon>
        <taxon>Batrachia</taxon>
        <taxon>Caudata</taxon>
        <taxon>Salamandroidea</taxon>
        <taxon>Salamandridae</taxon>
        <taxon>Pleurodelinae</taxon>
        <taxon>Pleurodeles</taxon>
    </lineage>
</organism>
<reference evidence="2" key="1">
    <citation type="journal article" date="2022" name="bioRxiv">
        <title>Sequencing and chromosome-scale assembly of the giantPleurodeles waltlgenome.</title>
        <authorList>
            <person name="Brown T."/>
            <person name="Elewa A."/>
            <person name="Iarovenko S."/>
            <person name="Subramanian E."/>
            <person name="Araus A.J."/>
            <person name="Petzold A."/>
            <person name="Susuki M."/>
            <person name="Suzuki K.-i.T."/>
            <person name="Hayashi T."/>
            <person name="Toyoda A."/>
            <person name="Oliveira C."/>
            <person name="Osipova E."/>
            <person name="Leigh N.D."/>
            <person name="Simon A."/>
            <person name="Yun M.H."/>
        </authorList>
    </citation>
    <scope>NUCLEOTIDE SEQUENCE</scope>
    <source>
        <strain evidence="2">20211129_DDA</strain>
        <tissue evidence="2">Liver</tissue>
    </source>
</reference>
<feature type="compositionally biased region" description="Basic and acidic residues" evidence="1">
    <location>
        <begin position="1"/>
        <end position="30"/>
    </location>
</feature>
<gene>
    <name evidence="2" type="ORF">NDU88_002037</name>
</gene>
<accession>A0AAV7W195</accession>
<sequence length="75" mass="8303">MRSATKRTENKVSPEGLRGDHRNANEDRPGPRLPGAAFKVLTPISRGYQNPTHTGWKSGGELMRRTGSAPFDTRK</sequence>
<evidence type="ECO:0000313" key="3">
    <source>
        <dbReference type="Proteomes" id="UP001066276"/>
    </source>
</evidence>
<comment type="caution">
    <text evidence="2">The sequence shown here is derived from an EMBL/GenBank/DDBJ whole genome shotgun (WGS) entry which is preliminary data.</text>
</comment>
<name>A0AAV7W195_PLEWA</name>
<feature type="region of interest" description="Disordered" evidence="1">
    <location>
        <begin position="1"/>
        <end position="75"/>
    </location>
</feature>
<evidence type="ECO:0000313" key="2">
    <source>
        <dbReference type="EMBL" id="KAJ1206635.1"/>
    </source>
</evidence>
<protein>
    <submittedName>
        <fullName evidence="2">Uncharacterized protein</fullName>
    </submittedName>
</protein>
<dbReference type="Proteomes" id="UP001066276">
    <property type="component" value="Chromosome 1_2"/>
</dbReference>
<proteinExistence type="predicted"/>
<evidence type="ECO:0000256" key="1">
    <source>
        <dbReference type="SAM" id="MobiDB-lite"/>
    </source>
</evidence>
<keyword evidence="3" id="KW-1185">Reference proteome</keyword>
<dbReference type="AlphaFoldDB" id="A0AAV7W195"/>
<dbReference type="EMBL" id="JANPWB010000002">
    <property type="protein sequence ID" value="KAJ1206635.1"/>
    <property type="molecule type" value="Genomic_DNA"/>
</dbReference>